<dbReference type="EMBL" id="CAJNOQ010015619">
    <property type="protein sequence ID" value="CAF1365004.1"/>
    <property type="molecule type" value="Genomic_DNA"/>
</dbReference>
<name>A0A815IF09_9BILA</name>
<evidence type="ECO:0000313" key="3">
    <source>
        <dbReference type="Proteomes" id="UP000663829"/>
    </source>
</evidence>
<evidence type="ECO:0000313" key="1">
    <source>
        <dbReference type="EMBL" id="CAF1365004.1"/>
    </source>
</evidence>
<proteinExistence type="predicted"/>
<dbReference type="Proteomes" id="UP000681722">
    <property type="component" value="Unassembled WGS sequence"/>
</dbReference>
<protein>
    <submittedName>
        <fullName evidence="1">Uncharacterized protein</fullName>
    </submittedName>
</protein>
<dbReference type="EMBL" id="CAJOBC010072282">
    <property type="protein sequence ID" value="CAF4246656.1"/>
    <property type="molecule type" value="Genomic_DNA"/>
</dbReference>
<dbReference type="AlphaFoldDB" id="A0A815IF09"/>
<comment type="caution">
    <text evidence="1">The sequence shown here is derived from an EMBL/GenBank/DDBJ whole genome shotgun (WGS) entry which is preliminary data.</text>
</comment>
<accession>A0A815IF09</accession>
<reference evidence="1" key="1">
    <citation type="submission" date="2021-02" db="EMBL/GenBank/DDBJ databases">
        <authorList>
            <person name="Nowell W R."/>
        </authorList>
    </citation>
    <scope>NUCLEOTIDE SEQUENCE</scope>
</reference>
<dbReference type="OrthoDB" id="6126175at2759"/>
<keyword evidence="3" id="KW-1185">Reference proteome</keyword>
<evidence type="ECO:0000313" key="2">
    <source>
        <dbReference type="EMBL" id="CAF4246656.1"/>
    </source>
</evidence>
<organism evidence="1 3">
    <name type="scientific">Didymodactylos carnosus</name>
    <dbReference type="NCBI Taxonomy" id="1234261"/>
    <lineage>
        <taxon>Eukaryota</taxon>
        <taxon>Metazoa</taxon>
        <taxon>Spiralia</taxon>
        <taxon>Gnathifera</taxon>
        <taxon>Rotifera</taxon>
        <taxon>Eurotatoria</taxon>
        <taxon>Bdelloidea</taxon>
        <taxon>Philodinida</taxon>
        <taxon>Philodinidae</taxon>
        <taxon>Didymodactylos</taxon>
    </lineage>
</organism>
<gene>
    <name evidence="1" type="ORF">GPM918_LOCUS31571</name>
    <name evidence="2" type="ORF">SRO942_LOCUS32219</name>
</gene>
<sequence length="84" mass="9041">MLVLRIQTGGLTSYLKVGDPKCTESSINGFRGATGLALIPLHIVGETWANIVSEYTSDPTATTFNDYLTDTYVDDNAGSAQRAR</sequence>
<dbReference type="Proteomes" id="UP000663829">
    <property type="component" value="Unassembled WGS sequence"/>
</dbReference>